<dbReference type="Proteomes" id="UP000663829">
    <property type="component" value="Unassembled WGS sequence"/>
</dbReference>
<dbReference type="InterPro" id="IPR001370">
    <property type="entry name" value="BIR_rpt"/>
</dbReference>
<proteinExistence type="predicted"/>
<feature type="region of interest" description="Disordered" evidence="1">
    <location>
        <begin position="45"/>
        <end position="67"/>
    </location>
</feature>
<evidence type="ECO:0000313" key="3">
    <source>
        <dbReference type="EMBL" id="CAF4293284.1"/>
    </source>
</evidence>
<dbReference type="PANTHER" id="PTHR10044">
    <property type="entry name" value="INHIBITOR OF APOPTOSIS"/>
    <property type="match status" value="1"/>
</dbReference>
<reference evidence="2" key="1">
    <citation type="submission" date="2021-02" db="EMBL/GenBank/DDBJ databases">
        <authorList>
            <person name="Nowell W R."/>
        </authorList>
    </citation>
    <scope>NUCLEOTIDE SEQUENCE</scope>
</reference>
<dbReference type="InterPro" id="IPR050784">
    <property type="entry name" value="IAP"/>
</dbReference>
<dbReference type="GO" id="GO:0005737">
    <property type="term" value="C:cytoplasm"/>
    <property type="evidence" value="ECO:0007669"/>
    <property type="project" value="TreeGrafter"/>
</dbReference>
<dbReference type="Proteomes" id="UP000681722">
    <property type="component" value="Unassembled WGS sequence"/>
</dbReference>
<evidence type="ECO:0000313" key="4">
    <source>
        <dbReference type="Proteomes" id="UP000663829"/>
    </source>
</evidence>
<gene>
    <name evidence="2" type="ORF">GPM918_LOCUS33188</name>
    <name evidence="3" type="ORF">SRO942_LOCUS33867</name>
</gene>
<dbReference type="Gene3D" id="1.10.1170.10">
    <property type="entry name" value="Inhibitor Of Apoptosis Protein (2mihbC-IAP-1), Chain A"/>
    <property type="match status" value="3"/>
</dbReference>
<accession>A0A815L494</accession>
<dbReference type="PROSITE" id="PS50143">
    <property type="entry name" value="BIR_REPEAT_2"/>
    <property type="match status" value="3"/>
</dbReference>
<dbReference type="SUPFAM" id="SSF57924">
    <property type="entry name" value="Inhibitor of apoptosis (IAP) repeat"/>
    <property type="match status" value="3"/>
</dbReference>
<dbReference type="GO" id="GO:0005634">
    <property type="term" value="C:nucleus"/>
    <property type="evidence" value="ECO:0007669"/>
    <property type="project" value="TreeGrafter"/>
</dbReference>
<protein>
    <submittedName>
        <fullName evidence="2">Uncharacterized protein</fullName>
    </submittedName>
</protein>
<dbReference type="CDD" id="cd00022">
    <property type="entry name" value="BIR"/>
    <property type="match status" value="3"/>
</dbReference>
<dbReference type="AlphaFoldDB" id="A0A815L494"/>
<dbReference type="SMART" id="SM00238">
    <property type="entry name" value="BIR"/>
    <property type="match status" value="3"/>
</dbReference>
<evidence type="ECO:0000313" key="2">
    <source>
        <dbReference type="EMBL" id="CAF1399360.1"/>
    </source>
</evidence>
<dbReference type="PANTHER" id="PTHR10044:SF139">
    <property type="entry name" value="DEATH-ASSOCIATED INHIBITOR OF APOPTOSIS 2"/>
    <property type="match status" value="1"/>
</dbReference>
<dbReference type="OrthoDB" id="774873at2759"/>
<dbReference type="Pfam" id="PF00653">
    <property type="entry name" value="BIR"/>
    <property type="match status" value="3"/>
</dbReference>
<dbReference type="EMBL" id="CAJOBC010082859">
    <property type="protein sequence ID" value="CAF4293284.1"/>
    <property type="molecule type" value="Genomic_DNA"/>
</dbReference>
<keyword evidence="4" id="KW-1185">Reference proteome</keyword>
<sequence>HHQGRFTAKQVMSVLELLLEQVAFFRQTQSGSVVFDSISFVSKKPNKRKDRKQNEDDEPQQKQRLIQEEPFETERLCEVRRRTFSNWSHSMPSKQDMISAGFFLCNGFDDRVICIYCNVICQKWLHTDNPIDIHKLLSPDCPFMQHEKSITTLIQSDTASAEKEELLPLSLTEATLSKVVEAKLILPEIQEISTQFRPDVVKRCYEDQYRYKRTDFQTVDDLIVSCLILEKQIDHINANPDNLIIPSQIYEKQEKQRLTEYLTYRRRSSSVVLDEQTPFLEFEPIIRARERSFLKQNTSCTISRKAMITAGWFSCKYNDRVFCTYCLVVCQNWSKDDDPYEIHQLLSPNCPFIQSQNQLLSKEIPIINEQISVATIVNSEIIKHSKLPFAKVIERVKSFHRWPNKQMTEQLVRAGFYYSGYGTIVTCFCCNISLTKMGPNHNSMIEHARYSPNCPYIKQLCGDQLFEQIQQLYSSNAIRTVIENQTNGTCSQTHQIVKQDDYYCLTKCNNLDVHVKIASYTLQNVPSQEECGEIIECQIARINHNPGMVITPSVAKTILSNISVSTRVSTLN</sequence>
<organism evidence="2 4">
    <name type="scientific">Didymodactylos carnosus</name>
    <dbReference type="NCBI Taxonomy" id="1234261"/>
    <lineage>
        <taxon>Eukaryota</taxon>
        <taxon>Metazoa</taxon>
        <taxon>Spiralia</taxon>
        <taxon>Gnathifera</taxon>
        <taxon>Rotifera</taxon>
        <taxon>Eurotatoria</taxon>
        <taxon>Bdelloidea</taxon>
        <taxon>Philodinida</taxon>
        <taxon>Philodinidae</taxon>
        <taxon>Didymodactylos</taxon>
    </lineage>
</organism>
<feature type="non-terminal residue" evidence="2">
    <location>
        <position position="572"/>
    </location>
</feature>
<name>A0A815L494_9BILA</name>
<dbReference type="EMBL" id="CAJNOQ010017442">
    <property type="protein sequence ID" value="CAF1399360.1"/>
    <property type="molecule type" value="Genomic_DNA"/>
</dbReference>
<feature type="non-terminal residue" evidence="2">
    <location>
        <position position="1"/>
    </location>
</feature>
<evidence type="ECO:0000256" key="1">
    <source>
        <dbReference type="SAM" id="MobiDB-lite"/>
    </source>
</evidence>
<comment type="caution">
    <text evidence="2">The sequence shown here is derived from an EMBL/GenBank/DDBJ whole genome shotgun (WGS) entry which is preliminary data.</text>
</comment>